<evidence type="ECO:0000313" key="4">
    <source>
        <dbReference type="Proteomes" id="UP000287853"/>
    </source>
</evidence>
<evidence type="ECO:0000256" key="1">
    <source>
        <dbReference type="SAM" id="Phobius"/>
    </source>
</evidence>
<keyword evidence="4" id="KW-1185">Reference proteome</keyword>
<dbReference type="Pfam" id="PF20125">
    <property type="entry name" value="DUF6515"/>
    <property type="match status" value="1"/>
</dbReference>
<keyword evidence="1" id="KW-0812">Transmembrane</keyword>
<dbReference type="InterPro" id="IPR045398">
    <property type="entry name" value="DUF6515"/>
</dbReference>
<feature type="domain" description="SH3b" evidence="2">
    <location>
        <begin position="190"/>
        <end position="253"/>
    </location>
</feature>
<protein>
    <submittedName>
        <fullName evidence="3">SH3 domain-containing protein</fullName>
    </submittedName>
</protein>
<dbReference type="EMBL" id="MTKO01000044">
    <property type="protein sequence ID" value="RWX47005.1"/>
    <property type="molecule type" value="Genomic_DNA"/>
</dbReference>
<dbReference type="SMART" id="SM00287">
    <property type="entry name" value="SH3b"/>
    <property type="match status" value="1"/>
</dbReference>
<reference evidence="3 4" key="1">
    <citation type="submission" date="2017-01" db="EMBL/GenBank/DDBJ databases">
        <title>The cable genome- insights into the physiology and evolution of filamentous bacteria capable of sulfide oxidation via long distance electron transfer.</title>
        <authorList>
            <person name="Schreiber L."/>
            <person name="Bjerg J.T."/>
            <person name="Boggild A."/>
            <person name="Van De Vossenberg J."/>
            <person name="Meysman F."/>
            <person name="Nielsen L.P."/>
            <person name="Schramm A."/>
            <person name="Kjeldsen K.U."/>
        </authorList>
    </citation>
    <scope>NUCLEOTIDE SEQUENCE [LARGE SCALE GENOMIC DNA]</scope>
    <source>
        <strain evidence="3">MCF</strain>
    </source>
</reference>
<sequence length="258" mass="28918">MTQHRQQFDQGRDNGRRNSFRPAKVCWVISLSVGLCFAQLSPVLARHPFNSPMVPRAALPRVVSPAPPVRRAVRPVAPVHRFSRRPAVVRHSFPVRRVLRALPLGYAAIMLANNLYYYNAGSFYRKDPGGYVVVDAPVGAVVPALPAGYSFLYVDGVRYCTHAGSYYLQVPGGYQVVLDPRRSVPQSVVSNKVVVTSKVLNVRSGPSLQYYIANKAYYGEVLQVLSRERDWVYVQLPDNSRGWVMTRFTEPARQRADG</sequence>
<feature type="transmembrane region" description="Helical" evidence="1">
    <location>
        <begin position="98"/>
        <end position="118"/>
    </location>
</feature>
<dbReference type="InterPro" id="IPR003646">
    <property type="entry name" value="SH3-like_bac-type"/>
</dbReference>
<dbReference type="Pfam" id="PF08239">
    <property type="entry name" value="SH3_3"/>
    <property type="match status" value="1"/>
</dbReference>
<proteinExistence type="predicted"/>
<dbReference type="PROSITE" id="PS51781">
    <property type="entry name" value="SH3B"/>
    <property type="match status" value="1"/>
</dbReference>
<accession>A0A444J2C1</accession>
<name>A0A444J2C1_9BACT</name>
<dbReference type="Gene3D" id="2.30.30.40">
    <property type="entry name" value="SH3 Domains"/>
    <property type="match status" value="1"/>
</dbReference>
<keyword evidence="1" id="KW-0472">Membrane</keyword>
<evidence type="ECO:0000259" key="2">
    <source>
        <dbReference type="PROSITE" id="PS51781"/>
    </source>
</evidence>
<evidence type="ECO:0000313" key="3">
    <source>
        <dbReference type="EMBL" id="RWX47005.1"/>
    </source>
</evidence>
<gene>
    <name evidence="3" type="ORF">H206_03107</name>
</gene>
<comment type="caution">
    <text evidence="3">The sequence shown here is derived from an EMBL/GenBank/DDBJ whole genome shotgun (WGS) entry which is preliminary data.</text>
</comment>
<dbReference type="AlphaFoldDB" id="A0A444J2C1"/>
<organism evidence="3 4">
    <name type="scientific">Candidatus Electrothrix aarhusensis</name>
    <dbReference type="NCBI Taxonomy" id="1859131"/>
    <lineage>
        <taxon>Bacteria</taxon>
        <taxon>Pseudomonadati</taxon>
        <taxon>Thermodesulfobacteriota</taxon>
        <taxon>Desulfobulbia</taxon>
        <taxon>Desulfobulbales</taxon>
        <taxon>Desulfobulbaceae</taxon>
        <taxon>Candidatus Electrothrix</taxon>
    </lineage>
</organism>
<dbReference type="Proteomes" id="UP000287853">
    <property type="component" value="Unassembled WGS sequence"/>
</dbReference>
<keyword evidence="1" id="KW-1133">Transmembrane helix</keyword>